<sequence>MINIIVNDTPHLFRSDATLDLIIKELKISENGIAVAVNENIITKSAWNTKTLNENDKVLVIRATQGG</sequence>
<dbReference type="InterPro" id="IPR010035">
    <property type="entry name" value="Thi_S"/>
</dbReference>
<organism evidence="1 2">
    <name type="scientific">Maribacter dokdonensis</name>
    <dbReference type="NCBI Taxonomy" id="320912"/>
    <lineage>
        <taxon>Bacteria</taxon>
        <taxon>Pseudomonadati</taxon>
        <taxon>Bacteroidota</taxon>
        <taxon>Flavobacteriia</taxon>
        <taxon>Flavobacteriales</taxon>
        <taxon>Flavobacteriaceae</taxon>
        <taxon>Maribacter</taxon>
    </lineage>
</organism>
<dbReference type="InterPro" id="IPR016155">
    <property type="entry name" value="Mopterin_synth/thiamin_S_b"/>
</dbReference>
<dbReference type="InterPro" id="IPR012675">
    <property type="entry name" value="Beta-grasp_dom_sf"/>
</dbReference>
<dbReference type="InterPro" id="IPR003749">
    <property type="entry name" value="ThiS/MoaD-like"/>
</dbReference>
<dbReference type="Gene3D" id="3.10.20.30">
    <property type="match status" value="1"/>
</dbReference>
<dbReference type="Proteomes" id="UP000183038">
    <property type="component" value="Unassembled WGS sequence"/>
</dbReference>
<name>A0A1H4SLD7_9FLAO</name>
<dbReference type="AlphaFoldDB" id="A0A1H4SLD7"/>
<reference evidence="1 2" key="1">
    <citation type="submission" date="2016-10" db="EMBL/GenBank/DDBJ databases">
        <authorList>
            <person name="de Groot N.N."/>
        </authorList>
    </citation>
    <scope>NUCLEOTIDE SEQUENCE [LARGE SCALE GENOMIC DNA]</scope>
    <source>
        <strain evidence="1 2">MAR_2009_71</strain>
    </source>
</reference>
<dbReference type="SUPFAM" id="SSF54285">
    <property type="entry name" value="MoaD/ThiS"/>
    <property type="match status" value="1"/>
</dbReference>
<evidence type="ECO:0000313" key="2">
    <source>
        <dbReference type="Proteomes" id="UP000183038"/>
    </source>
</evidence>
<dbReference type="PANTHER" id="PTHR34472">
    <property type="entry name" value="SULFUR CARRIER PROTEIN THIS"/>
    <property type="match status" value="1"/>
</dbReference>
<proteinExistence type="predicted"/>
<dbReference type="EMBL" id="FNTB01000001">
    <property type="protein sequence ID" value="SEC44857.1"/>
    <property type="molecule type" value="Genomic_DNA"/>
</dbReference>
<accession>A0A1H4SLD7</accession>
<dbReference type="RefSeq" id="WP_074674017.1">
    <property type="nucleotide sequence ID" value="NZ_FNTB01000001.1"/>
</dbReference>
<dbReference type="PANTHER" id="PTHR34472:SF1">
    <property type="entry name" value="SULFUR CARRIER PROTEIN THIS"/>
    <property type="match status" value="1"/>
</dbReference>
<dbReference type="OrthoDB" id="1525151at2"/>
<protein>
    <submittedName>
        <fullName evidence="1">Sulfur carrier protein</fullName>
    </submittedName>
</protein>
<gene>
    <name evidence="1" type="ORF">SAMN05192540_3198</name>
</gene>
<dbReference type="NCBIfam" id="TIGR01683">
    <property type="entry name" value="thiS"/>
    <property type="match status" value="1"/>
</dbReference>
<dbReference type="CDD" id="cd00565">
    <property type="entry name" value="Ubl_ThiS"/>
    <property type="match status" value="1"/>
</dbReference>
<evidence type="ECO:0000313" key="1">
    <source>
        <dbReference type="EMBL" id="SEC44857.1"/>
    </source>
</evidence>
<dbReference type="Pfam" id="PF02597">
    <property type="entry name" value="ThiS"/>
    <property type="match status" value="1"/>
</dbReference>